<feature type="coiled-coil region" evidence="1">
    <location>
        <begin position="167"/>
        <end position="198"/>
    </location>
</feature>
<protein>
    <submittedName>
        <fullName evidence="2">Uncharacterized protein</fullName>
    </submittedName>
</protein>
<organism evidence="2 3">
    <name type="scientific">Tritrichomonas musculus</name>
    <dbReference type="NCBI Taxonomy" id="1915356"/>
    <lineage>
        <taxon>Eukaryota</taxon>
        <taxon>Metamonada</taxon>
        <taxon>Parabasalia</taxon>
        <taxon>Tritrichomonadida</taxon>
        <taxon>Tritrichomonadidae</taxon>
        <taxon>Tritrichomonas</taxon>
    </lineage>
</organism>
<sequence length="335" mass="39016">MSAPDKQKDDDDLSSLQHEVDEEFNLNDQNIFGHADPELNEQMNLIENFVTTDITQLPINKKPPKYTLIEPSILFEFWGHEVLDSYKKQTRKIILLFQRKELKVPNELEEQLSFINNKISMLETSIKSGQISELQYKKSLINAINRELSELPCRALEDFNEFEQNIINTINELMQFYNNDAEEEEDNDANGNNEAKNEQTALKNKDEIFDYLQIPSEFFLTNEEKGQFWGSFVLIFYLRLVCLVDTLYEKIDPRRPLPNEISENKAFCSAELKKIQNDTKTGTMAPGDYLDMLSEAIQREKAKKGALLPPQKHRVNILEKEFGQISQYIKDEDDD</sequence>
<gene>
    <name evidence="2" type="ORF">M9Y10_025651</name>
</gene>
<evidence type="ECO:0000313" key="3">
    <source>
        <dbReference type="Proteomes" id="UP001470230"/>
    </source>
</evidence>
<comment type="caution">
    <text evidence="2">The sequence shown here is derived from an EMBL/GenBank/DDBJ whole genome shotgun (WGS) entry which is preliminary data.</text>
</comment>
<name>A0ABR2H9E9_9EUKA</name>
<evidence type="ECO:0000313" key="2">
    <source>
        <dbReference type="EMBL" id="KAK8842786.1"/>
    </source>
</evidence>
<proteinExistence type="predicted"/>
<keyword evidence="1" id="KW-0175">Coiled coil</keyword>
<evidence type="ECO:0000256" key="1">
    <source>
        <dbReference type="SAM" id="Coils"/>
    </source>
</evidence>
<dbReference type="EMBL" id="JAPFFF010000037">
    <property type="protein sequence ID" value="KAK8842786.1"/>
    <property type="molecule type" value="Genomic_DNA"/>
</dbReference>
<dbReference type="Proteomes" id="UP001470230">
    <property type="component" value="Unassembled WGS sequence"/>
</dbReference>
<keyword evidence="3" id="KW-1185">Reference proteome</keyword>
<accession>A0ABR2H9E9</accession>
<reference evidence="2 3" key="1">
    <citation type="submission" date="2024-04" db="EMBL/GenBank/DDBJ databases">
        <title>Tritrichomonas musculus Genome.</title>
        <authorList>
            <person name="Alves-Ferreira E."/>
            <person name="Grigg M."/>
            <person name="Lorenzi H."/>
            <person name="Galac M."/>
        </authorList>
    </citation>
    <scope>NUCLEOTIDE SEQUENCE [LARGE SCALE GENOMIC DNA]</scope>
    <source>
        <strain evidence="2 3">EAF2021</strain>
    </source>
</reference>